<evidence type="ECO:0000313" key="7">
    <source>
        <dbReference type="EMBL" id="KYH29347.1"/>
    </source>
</evidence>
<dbReference type="PANTHER" id="PTHR43420">
    <property type="entry name" value="ACETYLTRANSFERASE"/>
    <property type="match status" value="1"/>
</dbReference>
<dbReference type="PROSITE" id="PS51186">
    <property type="entry name" value="GNAT"/>
    <property type="match status" value="1"/>
</dbReference>
<evidence type="ECO:0000256" key="2">
    <source>
        <dbReference type="ARBA" id="ARBA00022490"/>
    </source>
</evidence>
<proteinExistence type="inferred from homology"/>
<evidence type="ECO:0000256" key="3">
    <source>
        <dbReference type="ARBA" id="ARBA00022679"/>
    </source>
</evidence>
<dbReference type="GO" id="GO:0005737">
    <property type="term" value="C:cytoplasm"/>
    <property type="evidence" value="ECO:0007669"/>
    <property type="project" value="UniProtKB-SubCell"/>
</dbReference>
<dbReference type="GO" id="GO:0008999">
    <property type="term" value="F:protein-N-terminal-alanine acetyltransferase activity"/>
    <property type="evidence" value="ECO:0007669"/>
    <property type="project" value="UniProtKB-EC"/>
</dbReference>
<dbReference type="EMBL" id="LTBB01000004">
    <property type="protein sequence ID" value="KYH29347.1"/>
    <property type="molecule type" value="Genomic_DNA"/>
</dbReference>
<dbReference type="PATRIC" id="fig|1121305.3.peg.1094"/>
<comment type="subcellular location">
    <subcellularLocation>
        <location evidence="5">Cytoplasm</location>
    </subcellularLocation>
</comment>
<keyword evidence="8" id="KW-1185">Reference proteome</keyword>
<evidence type="ECO:0000259" key="6">
    <source>
        <dbReference type="PROSITE" id="PS51186"/>
    </source>
</evidence>
<comment type="similarity">
    <text evidence="1 5">Belongs to the acetyltransferase family. RimI subfamily.</text>
</comment>
<organism evidence="7 8">
    <name type="scientific">Clostridium colicanis DSM 13634</name>
    <dbReference type="NCBI Taxonomy" id="1121305"/>
    <lineage>
        <taxon>Bacteria</taxon>
        <taxon>Bacillati</taxon>
        <taxon>Bacillota</taxon>
        <taxon>Clostridia</taxon>
        <taxon>Eubacteriales</taxon>
        <taxon>Clostridiaceae</taxon>
        <taxon>Clostridium</taxon>
    </lineage>
</organism>
<sequence length="148" mass="17171">MDNLVVHEIEECDLEDVLDIYNLSFTPFWSLDSLKNEIKNKFSKYIVVKKENKVIGFAALWIILDEINIINIAIHPNYRGIGASNLLMDAIIDICKEHKIPSITLEVRSNNIVAQNLYKKYGFTEEGLRKNYYGEGLHAIIMWKRNIL</sequence>
<gene>
    <name evidence="7" type="ORF">CLCOL_10910</name>
</gene>
<dbReference type="AlphaFoldDB" id="A0A151APL6"/>
<reference evidence="7 8" key="1">
    <citation type="submission" date="2016-02" db="EMBL/GenBank/DDBJ databases">
        <title>Genome sequence of Clostridium colicanis DSM 13634.</title>
        <authorList>
            <person name="Poehlein A."/>
            <person name="Daniel R."/>
        </authorList>
    </citation>
    <scope>NUCLEOTIDE SEQUENCE [LARGE SCALE GENOMIC DNA]</scope>
    <source>
        <strain evidence="7 8">DSM 13634</strain>
    </source>
</reference>
<comment type="caution">
    <text evidence="7">The sequence shown here is derived from an EMBL/GenBank/DDBJ whole genome shotgun (WGS) entry which is preliminary data.</text>
</comment>
<feature type="domain" description="N-acetyltransferase" evidence="6">
    <location>
        <begin position="4"/>
        <end position="147"/>
    </location>
</feature>
<dbReference type="STRING" id="1121305.CLCOL_10910"/>
<protein>
    <recommendedName>
        <fullName evidence="5">[Ribosomal protein bS18]-alanine N-acetyltransferase</fullName>
        <ecNumber evidence="5">2.3.1.266</ecNumber>
    </recommendedName>
</protein>
<dbReference type="Proteomes" id="UP000075374">
    <property type="component" value="Unassembled WGS sequence"/>
</dbReference>
<evidence type="ECO:0000256" key="1">
    <source>
        <dbReference type="ARBA" id="ARBA00005395"/>
    </source>
</evidence>
<dbReference type="NCBIfam" id="TIGR01575">
    <property type="entry name" value="rimI"/>
    <property type="match status" value="1"/>
</dbReference>
<dbReference type="EC" id="2.3.1.266" evidence="5"/>
<comment type="catalytic activity">
    <reaction evidence="5">
        <text>N-terminal L-alanyl-[ribosomal protein bS18] + acetyl-CoA = N-terminal N(alpha)-acetyl-L-alanyl-[ribosomal protein bS18] + CoA + H(+)</text>
        <dbReference type="Rhea" id="RHEA:43756"/>
        <dbReference type="Rhea" id="RHEA-COMP:10676"/>
        <dbReference type="Rhea" id="RHEA-COMP:10677"/>
        <dbReference type="ChEBI" id="CHEBI:15378"/>
        <dbReference type="ChEBI" id="CHEBI:57287"/>
        <dbReference type="ChEBI" id="CHEBI:57288"/>
        <dbReference type="ChEBI" id="CHEBI:64718"/>
        <dbReference type="ChEBI" id="CHEBI:83683"/>
        <dbReference type="EC" id="2.3.1.266"/>
    </reaction>
</comment>
<dbReference type="PANTHER" id="PTHR43420:SF44">
    <property type="entry name" value="ACETYLTRANSFERASE YPEA"/>
    <property type="match status" value="1"/>
</dbReference>
<dbReference type="InterPro" id="IPR000182">
    <property type="entry name" value="GNAT_dom"/>
</dbReference>
<dbReference type="RefSeq" id="WP_061857965.1">
    <property type="nucleotide sequence ID" value="NZ_LTBB01000004.1"/>
</dbReference>
<evidence type="ECO:0000256" key="4">
    <source>
        <dbReference type="ARBA" id="ARBA00023315"/>
    </source>
</evidence>
<evidence type="ECO:0000313" key="8">
    <source>
        <dbReference type="Proteomes" id="UP000075374"/>
    </source>
</evidence>
<dbReference type="InterPro" id="IPR006464">
    <property type="entry name" value="AcTrfase_RimI/Ard1"/>
</dbReference>
<dbReference type="InterPro" id="IPR050680">
    <property type="entry name" value="YpeA/RimI_acetyltransf"/>
</dbReference>
<keyword evidence="2 5" id="KW-0963">Cytoplasm</keyword>
<dbReference type="InterPro" id="IPR016181">
    <property type="entry name" value="Acyl_CoA_acyltransferase"/>
</dbReference>
<evidence type="ECO:0000256" key="5">
    <source>
        <dbReference type="RuleBase" id="RU363094"/>
    </source>
</evidence>
<keyword evidence="3 7" id="KW-0808">Transferase</keyword>
<comment type="function">
    <text evidence="5">Acetylates the N-terminal alanine of ribosomal protein bS18.</text>
</comment>
<dbReference type="SUPFAM" id="SSF55729">
    <property type="entry name" value="Acyl-CoA N-acyltransferases (Nat)"/>
    <property type="match status" value="1"/>
</dbReference>
<name>A0A151APL6_9CLOT</name>
<dbReference type="Pfam" id="PF00583">
    <property type="entry name" value="Acetyltransf_1"/>
    <property type="match status" value="1"/>
</dbReference>
<dbReference type="CDD" id="cd04301">
    <property type="entry name" value="NAT_SF"/>
    <property type="match status" value="1"/>
</dbReference>
<keyword evidence="4" id="KW-0012">Acyltransferase</keyword>
<accession>A0A151APL6</accession>
<dbReference type="Gene3D" id="3.40.630.30">
    <property type="match status" value="1"/>
</dbReference>